<comment type="cofactor">
    <cofactor evidence="1">
        <name>heme</name>
        <dbReference type="ChEBI" id="CHEBI:30413"/>
    </cofactor>
</comment>
<keyword evidence="7" id="KW-1185">Reference proteome</keyword>
<dbReference type="GO" id="GO:0020037">
    <property type="term" value="F:heme binding"/>
    <property type="evidence" value="ECO:0007669"/>
    <property type="project" value="InterPro"/>
</dbReference>
<evidence type="ECO:0000256" key="2">
    <source>
        <dbReference type="ARBA" id="ARBA00022723"/>
    </source>
</evidence>
<dbReference type="SUPFAM" id="SSF48264">
    <property type="entry name" value="Cytochrome P450"/>
    <property type="match status" value="1"/>
</dbReference>
<dbReference type="PANTHER" id="PTHR24305:SF103">
    <property type="entry name" value="P450, PUTATIVE (EUROFUNG)-RELATED"/>
    <property type="match status" value="1"/>
</dbReference>
<organism evidence="6 7">
    <name type="scientific">Penicillium angulare</name>
    <dbReference type="NCBI Taxonomy" id="116970"/>
    <lineage>
        <taxon>Eukaryota</taxon>
        <taxon>Fungi</taxon>
        <taxon>Dikarya</taxon>
        <taxon>Ascomycota</taxon>
        <taxon>Pezizomycotina</taxon>
        <taxon>Eurotiomycetes</taxon>
        <taxon>Eurotiomycetidae</taxon>
        <taxon>Eurotiales</taxon>
        <taxon>Aspergillaceae</taxon>
        <taxon>Penicillium</taxon>
    </lineage>
</organism>
<dbReference type="PANTHER" id="PTHR24305">
    <property type="entry name" value="CYTOCHROME P450"/>
    <property type="match status" value="1"/>
</dbReference>
<keyword evidence="4 5" id="KW-0408">Iron</keyword>
<accession>A0A9W9F764</accession>
<evidence type="ECO:0000256" key="4">
    <source>
        <dbReference type="ARBA" id="ARBA00023004"/>
    </source>
</evidence>
<dbReference type="PROSITE" id="PS00086">
    <property type="entry name" value="CYTOCHROME_P450"/>
    <property type="match status" value="1"/>
</dbReference>
<dbReference type="GO" id="GO:0004497">
    <property type="term" value="F:monooxygenase activity"/>
    <property type="evidence" value="ECO:0007669"/>
    <property type="project" value="UniProtKB-KW"/>
</dbReference>
<keyword evidence="5" id="KW-0503">Monooxygenase</keyword>
<comment type="caution">
    <text evidence="6">The sequence shown here is derived from an EMBL/GenBank/DDBJ whole genome shotgun (WGS) entry which is preliminary data.</text>
</comment>
<evidence type="ECO:0000313" key="6">
    <source>
        <dbReference type="EMBL" id="KAJ5094796.1"/>
    </source>
</evidence>
<evidence type="ECO:0000256" key="5">
    <source>
        <dbReference type="RuleBase" id="RU000461"/>
    </source>
</evidence>
<dbReference type="InterPro" id="IPR001128">
    <property type="entry name" value="Cyt_P450"/>
</dbReference>
<dbReference type="GO" id="GO:0043386">
    <property type="term" value="P:mycotoxin biosynthetic process"/>
    <property type="evidence" value="ECO:0007669"/>
    <property type="project" value="UniProtKB-ARBA"/>
</dbReference>
<name>A0A9W9F764_9EURO</name>
<reference evidence="6" key="1">
    <citation type="submission" date="2022-11" db="EMBL/GenBank/DDBJ databases">
        <authorList>
            <person name="Petersen C."/>
        </authorList>
    </citation>
    <scope>NUCLEOTIDE SEQUENCE</scope>
    <source>
        <strain evidence="6">IBT 30069</strain>
    </source>
</reference>
<keyword evidence="3 5" id="KW-0560">Oxidoreductase</keyword>
<dbReference type="InterPro" id="IPR017972">
    <property type="entry name" value="Cyt_P450_CS"/>
</dbReference>
<dbReference type="InterPro" id="IPR036396">
    <property type="entry name" value="Cyt_P450_sf"/>
</dbReference>
<dbReference type="InterPro" id="IPR050121">
    <property type="entry name" value="Cytochrome_P450_monoxygenase"/>
</dbReference>
<dbReference type="GO" id="GO:0016705">
    <property type="term" value="F:oxidoreductase activity, acting on paired donors, with incorporation or reduction of molecular oxygen"/>
    <property type="evidence" value="ECO:0007669"/>
    <property type="project" value="InterPro"/>
</dbReference>
<dbReference type="OrthoDB" id="1470350at2759"/>
<gene>
    <name evidence="6" type="ORF">N7456_010657</name>
</gene>
<protein>
    <submittedName>
        <fullName evidence="6">Benzoate 4-monooxygenase</fullName>
    </submittedName>
</protein>
<evidence type="ECO:0000256" key="1">
    <source>
        <dbReference type="ARBA" id="ARBA00001971"/>
    </source>
</evidence>
<reference evidence="6" key="2">
    <citation type="journal article" date="2023" name="IMA Fungus">
        <title>Comparative genomic study of the Penicillium genus elucidates a diverse pangenome and 15 lateral gene transfer events.</title>
        <authorList>
            <person name="Petersen C."/>
            <person name="Sorensen T."/>
            <person name="Nielsen M.R."/>
            <person name="Sondergaard T.E."/>
            <person name="Sorensen J.L."/>
            <person name="Fitzpatrick D.A."/>
            <person name="Frisvad J.C."/>
            <person name="Nielsen K.L."/>
        </authorList>
    </citation>
    <scope>NUCLEOTIDE SEQUENCE</scope>
    <source>
        <strain evidence="6">IBT 30069</strain>
    </source>
</reference>
<evidence type="ECO:0000313" key="7">
    <source>
        <dbReference type="Proteomes" id="UP001149165"/>
    </source>
</evidence>
<sequence>MSPGAKPYSASAVETSLPYLRNCVKENFRVTPAFTMPLARRVTKSEGLILDGNLLPVGTSVAMVNHAFHHNPDVWGEDHNCFRPSRWEEEGSDELGKLLMHFGAGGRQCIGKSLAMTVTVIYKMTAALLANFSFQLADVKEQQDVDDGLFYGKLPEQISVGISDLKGPLMVRARERTEH</sequence>
<dbReference type="EMBL" id="JAPQKH010000006">
    <property type="protein sequence ID" value="KAJ5094796.1"/>
    <property type="molecule type" value="Genomic_DNA"/>
</dbReference>
<dbReference type="Gene3D" id="1.10.630.10">
    <property type="entry name" value="Cytochrome P450"/>
    <property type="match status" value="1"/>
</dbReference>
<keyword evidence="5" id="KW-0349">Heme</keyword>
<dbReference type="Proteomes" id="UP001149165">
    <property type="component" value="Unassembled WGS sequence"/>
</dbReference>
<keyword evidence="2 5" id="KW-0479">Metal-binding</keyword>
<proteinExistence type="inferred from homology"/>
<evidence type="ECO:0000256" key="3">
    <source>
        <dbReference type="ARBA" id="ARBA00023002"/>
    </source>
</evidence>
<dbReference type="AlphaFoldDB" id="A0A9W9F764"/>
<comment type="similarity">
    <text evidence="5">Belongs to the cytochrome P450 family.</text>
</comment>
<dbReference type="Pfam" id="PF00067">
    <property type="entry name" value="p450"/>
    <property type="match status" value="1"/>
</dbReference>
<dbReference type="GO" id="GO:0005506">
    <property type="term" value="F:iron ion binding"/>
    <property type="evidence" value="ECO:0007669"/>
    <property type="project" value="InterPro"/>
</dbReference>